<dbReference type="Gene3D" id="1.10.720.30">
    <property type="entry name" value="SAP domain"/>
    <property type="match status" value="1"/>
</dbReference>
<dbReference type="Pfam" id="PF00397">
    <property type="entry name" value="WW"/>
    <property type="match status" value="1"/>
</dbReference>
<protein>
    <submittedName>
        <fullName evidence="4">Uncharacterized protein</fullName>
    </submittedName>
</protein>
<dbReference type="CDD" id="cd00201">
    <property type="entry name" value="WW"/>
    <property type="match status" value="2"/>
</dbReference>
<feature type="domain" description="SAP" evidence="3">
    <location>
        <begin position="551"/>
        <end position="583"/>
    </location>
</feature>
<feature type="region of interest" description="Disordered" evidence="1">
    <location>
        <begin position="413"/>
        <end position="549"/>
    </location>
</feature>
<evidence type="ECO:0000256" key="1">
    <source>
        <dbReference type="SAM" id="MobiDB-lite"/>
    </source>
</evidence>
<dbReference type="InterPro" id="IPR003034">
    <property type="entry name" value="SAP_dom"/>
</dbReference>
<dbReference type="PROSITE" id="PS01159">
    <property type="entry name" value="WW_DOMAIN_1"/>
    <property type="match status" value="2"/>
</dbReference>
<accession>A0ABN9U8E9</accession>
<feature type="compositionally biased region" description="Basic and acidic residues" evidence="1">
    <location>
        <begin position="475"/>
        <end position="503"/>
    </location>
</feature>
<dbReference type="Proteomes" id="UP001189429">
    <property type="component" value="Unassembled WGS sequence"/>
</dbReference>
<dbReference type="InterPro" id="IPR036020">
    <property type="entry name" value="WW_dom_sf"/>
</dbReference>
<gene>
    <name evidence="4" type="ORF">PCOR1329_LOCUS45737</name>
</gene>
<dbReference type="PANTHER" id="PTHR11864">
    <property type="entry name" value="PRE-MRNA-PROCESSING PROTEIN PRP40"/>
    <property type="match status" value="1"/>
</dbReference>
<feature type="domain" description="WW" evidence="2">
    <location>
        <begin position="33"/>
        <end position="66"/>
    </location>
</feature>
<dbReference type="InterPro" id="IPR001202">
    <property type="entry name" value="WW_dom"/>
</dbReference>
<dbReference type="InterPro" id="IPR039726">
    <property type="entry name" value="Prp40-like"/>
</dbReference>
<dbReference type="SMART" id="SM00513">
    <property type="entry name" value="SAP"/>
    <property type="match status" value="1"/>
</dbReference>
<name>A0ABN9U8E9_9DINO</name>
<dbReference type="SUPFAM" id="SSF68906">
    <property type="entry name" value="SAP domain"/>
    <property type="match status" value="1"/>
</dbReference>
<dbReference type="SMART" id="SM00456">
    <property type="entry name" value="WW"/>
    <property type="match status" value="2"/>
</dbReference>
<reference evidence="4" key="1">
    <citation type="submission" date="2023-10" db="EMBL/GenBank/DDBJ databases">
        <authorList>
            <person name="Chen Y."/>
            <person name="Shah S."/>
            <person name="Dougan E. K."/>
            <person name="Thang M."/>
            <person name="Chan C."/>
        </authorList>
    </citation>
    <scope>NUCLEOTIDE SEQUENCE [LARGE SCALE GENOMIC DNA]</scope>
</reference>
<proteinExistence type="predicted"/>
<feature type="compositionally biased region" description="Acidic residues" evidence="1">
    <location>
        <begin position="504"/>
        <end position="513"/>
    </location>
</feature>
<evidence type="ECO:0000259" key="3">
    <source>
        <dbReference type="PROSITE" id="PS50800"/>
    </source>
</evidence>
<feature type="region of interest" description="Disordered" evidence="1">
    <location>
        <begin position="32"/>
        <end position="56"/>
    </location>
</feature>
<dbReference type="Gene3D" id="2.20.70.10">
    <property type="match status" value="2"/>
</dbReference>
<evidence type="ECO:0000313" key="5">
    <source>
        <dbReference type="Proteomes" id="UP001189429"/>
    </source>
</evidence>
<keyword evidence="5" id="KW-1185">Reference proteome</keyword>
<feature type="domain" description="WW" evidence="2">
    <location>
        <begin position="73"/>
        <end position="106"/>
    </location>
</feature>
<dbReference type="PANTHER" id="PTHR11864:SF35">
    <property type="entry name" value="WW DOMAIN-CONTAINING PROTEIN"/>
    <property type="match status" value="1"/>
</dbReference>
<dbReference type="InterPro" id="IPR036361">
    <property type="entry name" value="SAP_dom_sf"/>
</dbReference>
<dbReference type="PROSITE" id="PS50800">
    <property type="entry name" value="SAP"/>
    <property type="match status" value="1"/>
</dbReference>
<sequence>MAGLPQQPSAAAAAGAAAAALLQRQLAQDIEDAKPDKGWSEHQTGDGRKFYFHEETQTSTWEKPDVMKTVEERITDPMWKEYKIWDGRVFYHNKDTKVSCWAMPPELRRLRGQESGVDERPIPPTSAERVRAFWDLMKDKGVDEGWNWRAADAATSGAEEAQGLEEALRKQSFAEVLSQSMSQKHIAEREKERNAAQALERLIEERFPRPEDLETTYEEATTVLRHEEAWGLISSDVRRDEVFQAVMERLEEKHQKARAEQRPERIVRLQRMMGSDPELKRTRLRWKDAREILERRGELQEEEPPLEALRLWASLRALKTSDEHAALLKPRSLDDEAVYRAERKRRDGFVKLARGMVVEGEATTETPFAALQGAADGDPSLTALRDSAGAAAMELYDEVLAELAEKGAEAFRAEHAADAAAWVQAKASKEERESAEATAEPQAKRRKRGGFDEVDAQPAAAMPEEPGDDTNPLDELIKNLPDRPKEDDEKKEDSEASEAKSEAEVEEDEDEDPLMGAANKAAEARAEREAASVAAPVASAPARVKQSEGELMAKKAEELKAMCRARGLPVSGTKAVLVERLLA</sequence>
<comment type="caution">
    <text evidence="4">The sequence shown here is derived from an EMBL/GenBank/DDBJ whole genome shotgun (WGS) entry which is preliminary data.</text>
</comment>
<evidence type="ECO:0000259" key="2">
    <source>
        <dbReference type="PROSITE" id="PS50020"/>
    </source>
</evidence>
<organism evidence="4 5">
    <name type="scientific">Prorocentrum cordatum</name>
    <dbReference type="NCBI Taxonomy" id="2364126"/>
    <lineage>
        <taxon>Eukaryota</taxon>
        <taxon>Sar</taxon>
        <taxon>Alveolata</taxon>
        <taxon>Dinophyceae</taxon>
        <taxon>Prorocentrales</taxon>
        <taxon>Prorocentraceae</taxon>
        <taxon>Prorocentrum</taxon>
    </lineage>
</organism>
<feature type="compositionally biased region" description="Low complexity" evidence="1">
    <location>
        <begin position="531"/>
        <end position="544"/>
    </location>
</feature>
<dbReference type="Pfam" id="PF02037">
    <property type="entry name" value="SAP"/>
    <property type="match status" value="1"/>
</dbReference>
<dbReference type="SUPFAM" id="SSF51045">
    <property type="entry name" value="WW domain"/>
    <property type="match status" value="2"/>
</dbReference>
<dbReference type="EMBL" id="CAUYUJ010015500">
    <property type="protein sequence ID" value="CAK0854777.1"/>
    <property type="molecule type" value="Genomic_DNA"/>
</dbReference>
<dbReference type="PROSITE" id="PS50020">
    <property type="entry name" value="WW_DOMAIN_2"/>
    <property type="match status" value="2"/>
</dbReference>
<evidence type="ECO:0000313" key="4">
    <source>
        <dbReference type="EMBL" id="CAK0854777.1"/>
    </source>
</evidence>